<protein>
    <recommendedName>
        <fullName evidence="2">Protein phosphatase 1 regulatory subunit 21</fullName>
    </recommendedName>
    <alternativeName>
        <fullName evidence="7">Coiled-coil domain-containing protein 128</fullName>
    </alternativeName>
    <alternativeName>
        <fullName evidence="8">Ferry endosomal RAB5 effector complex subunit 2</fullName>
    </alternativeName>
    <alternativeName>
        <fullName evidence="6">KLRAQ motif-containing protein 1</fullName>
    </alternativeName>
</protein>
<accession>A0A1B6FF60</accession>
<gene>
    <name evidence="12" type="ORF">g.8143</name>
</gene>
<evidence type="ECO:0000256" key="8">
    <source>
        <dbReference type="ARBA" id="ARBA00044824"/>
    </source>
</evidence>
<evidence type="ECO:0000313" key="12">
    <source>
        <dbReference type="EMBL" id="JAS48835.1"/>
    </source>
</evidence>
<evidence type="ECO:0000256" key="6">
    <source>
        <dbReference type="ARBA" id="ARBA00031361"/>
    </source>
</evidence>
<dbReference type="GO" id="GO:0016020">
    <property type="term" value="C:membrane"/>
    <property type="evidence" value="ECO:0007669"/>
    <property type="project" value="TreeGrafter"/>
</dbReference>
<evidence type="ECO:0000256" key="1">
    <source>
        <dbReference type="ARBA" id="ARBA00004412"/>
    </source>
</evidence>
<reference evidence="12" key="1">
    <citation type="submission" date="2015-11" db="EMBL/GenBank/DDBJ databases">
        <title>De novo transcriptome assembly of four potential Pierce s Disease insect vectors from Arizona vineyards.</title>
        <authorList>
            <person name="Tassone E.E."/>
        </authorList>
    </citation>
    <scope>NUCLEOTIDE SEQUENCE</scope>
</reference>
<dbReference type="AlphaFoldDB" id="A0A1B6FF60"/>
<dbReference type="PANTHER" id="PTHR21448">
    <property type="entry name" value="SMOOTH MUSCLE MYOSIN HEAVY CHAIN-RELATED"/>
    <property type="match status" value="1"/>
</dbReference>
<sequence length="648" mass="73624">MEGSPGDLQTKYHKLAGEYSKLRAQLVVLKKAVVDEQTLNSELKESLREAEQSLRKADQELDSLNFRNEQLTRRVTVLQDELDALQNQSKNKKSKLKSQDGQHPTDFTNHVIDEEFRKKIQENARLLSLMNEKEDQHRQELTNVTSQLDQVSFELSQLKKNSSDMEQKSKSVVAKLEREVSCMREGQQQLADVTRELAQLRQSHADYKNKMETKVATLSAVISSHLPFIDSKNETLNTLNVPRVMETKGSLSSSLGEDLRAALQQMAASLALWHKVSEARLLTLPTATSTANSKFAVHLKESGELALEMERFLSPSKMCKTTAQRLPGLFASYCSHVETMLVHQRLSVEEEEEIDLTDESLRESNRVYLGNCSQLVSHFVQVNSRLTLYRSMQHSSESQQKHQRGLISLCSQLQDSFKDLFNAFVVKSGIETERSWSTEQLNSANQSVTNSLSSLMESSAKITKCLRELWKMADTMAPSHPLVSDLRRRGVHYINAIHTDEAPTISYSQALRDHEEAQNSTKVRETLLKQLDDNKEQLVRAEQDRELWKQELQLLQLRYQKEKEEIIKNDEFTSLVNSTVTNMIGSLEVPVNLPHEVEAREEAVKQYFRQRINNLIAENGDLQSKSAALLAETAALVRRLEASVAAGM</sequence>
<dbReference type="EMBL" id="GECZ01020934">
    <property type="protein sequence ID" value="JAS48835.1"/>
    <property type="molecule type" value="Transcribed_RNA"/>
</dbReference>
<name>A0A1B6FF60_9HEMI</name>
<dbReference type="SMART" id="SM01254">
    <property type="entry name" value="KLRAQ"/>
    <property type="match status" value="1"/>
</dbReference>
<feature type="coiled-coil region" evidence="9">
    <location>
        <begin position="148"/>
        <end position="210"/>
    </location>
</feature>
<dbReference type="PANTHER" id="PTHR21448:SF0">
    <property type="entry name" value="PROTEIN PHOSPHATASE 1 REGULATORY SUBUNIT 21"/>
    <property type="match status" value="1"/>
</dbReference>
<proteinExistence type="predicted"/>
<evidence type="ECO:0000256" key="7">
    <source>
        <dbReference type="ARBA" id="ARBA00031617"/>
    </source>
</evidence>
<feature type="domain" description="Protein phosphatase 1 regulatory subunit 21 N-terminal" evidence="11">
    <location>
        <begin position="13"/>
        <end position="116"/>
    </location>
</feature>
<dbReference type="Pfam" id="PF10205">
    <property type="entry name" value="KLRAQ"/>
    <property type="match status" value="1"/>
</dbReference>
<organism evidence="12">
    <name type="scientific">Cuerna arida</name>
    <dbReference type="NCBI Taxonomy" id="1464854"/>
    <lineage>
        <taxon>Eukaryota</taxon>
        <taxon>Metazoa</taxon>
        <taxon>Ecdysozoa</taxon>
        <taxon>Arthropoda</taxon>
        <taxon>Hexapoda</taxon>
        <taxon>Insecta</taxon>
        <taxon>Pterygota</taxon>
        <taxon>Neoptera</taxon>
        <taxon>Paraneoptera</taxon>
        <taxon>Hemiptera</taxon>
        <taxon>Auchenorrhyncha</taxon>
        <taxon>Membracoidea</taxon>
        <taxon>Cicadellidae</taxon>
        <taxon>Cicadellinae</taxon>
        <taxon>Proconiini</taxon>
        <taxon>Cuerna</taxon>
    </lineage>
</organism>
<keyword evidence="4" id="KW-0694">RNA-binding</keyword>
<feature type="region of interest" description="Disordered" evidence="10">
    <location>
        <begin position="88"/>
        <end position="107"/>
    </location>
</feature>
<evidence type="ECO:0000256" key="3">
    <source>
        <dbReference type="ARBA" id="ARBA00022753"/>
    </source>
</evidence>
<dbReference type="Pfam" id="PF10212">
    <property type="entry name" value="PPP1R21_helical"/>
    <property type="match status" value="1"/>
</dbReference>
<evidence type="ECO:0000256" key="5">
    <source>
        <dbReference type="ARBA" id="ARBA00023054"/>
    </source>
</evidence>
<evidence type="ECO:0000256" key="4">
    <source>
        <dbReference type="ARBA" id="ARBA00022884"/>
    </source>
</evidence>
<keyword evidence="3" id="KW-0967">Endosome</keyword>
<dbReference type="InterPro" id="IPR019348">
    <property type="entry name" value="PPP1R21_six_helix"/>
</dbReference>
<keyword evidence="5 9" id="KW-0175">Coiled coil</keyword>
<evidence type="ECO:0000256" key="9">
    <source>
        <dbReference type="SAM" id="Coils"/>
    </source>
</evidence>
<feature type="coiled-coil region" evidence="9">
    <location>
        <begin position="524"/>
        <end position="565"/>
    </location>
</feature>
<dbReference type="InterPro" id="IPR019343">
    <property type="entry name" value="PPP1R21_N"/>
</dbReference>
<evidence type="ECO:0000256" key="2">
    <source>
        <dbReference type="ARBA" id="ARBA00020102"/>
    </source>
</evidence>
<dbReference type="InterPro" id="IPR040024">
    <property type="entry name" value="PPP1R21"/>
</dbReference>
<feature type="non-terminal residue" evidence="12">
    <location>
        <position position="648"/>
    </location>
</feature>
<dbReference type="GO" id="GO:0003723">
    <property type="term" value="F:RNA binding"/>
    <property type="evidence" value="ECO:0007669"/>
    <property type="project" value="UniProtKB-KW"/>
</dbReference>
<comment type="subcellular location">
    <subcellularLocation>
        <location evidence="1">Early endosome</location>
    </subcellularLocation>
</comment>
<evidence type="ECO:0000259" key="11">
    <source>
        <dbReference type="SMART" id="SM01254"/>
    </source>
</evidence>
<dbReference type="GO" id="GO:0005769">
    <property type="term" value="C:early endosome"/>
    <property type="evidence" value="ECO:0007669"/>
    <property type="project" value="UniProtKB-SubCell"/>
</dbReference>
<evidence type="ECO:0000256" key="10">
    <source>
        <dbReference type="SAM" id="MobiDB-lite"/>
    </source>
</evidence>